<gene>
    <name evidence="1" type="ORF">BC659_0147</name>
</gene>
<accession>A0A4R6IZ02</accession>
<sequence>MKPLIVFVFSFLCWKQIVLSQQVNGHWFGVGKVTVPGEHSAYMAEMILKQKGNTVTGELQYYFRDSLFSVPLSGQFSKDTRQLSLRPIPFIYYLSRSTKNGIDCILKGNFTLIVNRNESLLNGAFESDEAHRYTTPAIQFRFRYSTDTIPAPIQITEEATDEIVSNDSVPAPKDTLASDLHTAADSKDSMHALREKVFVREIEVSGGPLRLELYDNGSIDYDSVSVYLNNRLLIPKSKLDHRAIRKTILLDSTLPYNELSMFAENLGMVPPNTAALIIYDGDKRHELVLTSDLNKTATIRIRKRKHIE</sequence>
<dbReference type="Proteomes" id="UP000295741">
    <property type="component" value="Unassembled WGS sequence"/>
</dbReference>
<dbReference type="RefSeq" id="WP_133472653.1">
    <property type="nucleotide sequence ID" value="NZ_SNWP01000010.1"/>
</dbReference>
<organism evidence="1 2">
    <name type="scientific">Sediminibacterium goheungense</name>
    <dbReference type="NCBI Taxonomy" id="1086393"/>
    <lineage>
        <taxon>Bacteria</taxon>
        <taxon>Pseudomonadati</taxon>
        <taxon>Bacteroidota</taxon>
        <taxon>Chitinophagia</taxon>
        <taxon>Chitinophagales</taxon>
        <taxon>Chitinophagaceae</taxon>
        <taxon>Sediminibacterium</taxon>
    </lineage>
</organism>
<dbReference type="OrthoDB" id="639821at2"/>
<keyword evidence="2" id="KW-1185">Reference proteome</keyword>
<evidence type="ECO:0000313" key="1">
    <source>
        <dbReference type="EMBL" id="TDO28089.1"/>
    </source>
</evidence>
<proteinExistence type="predicted"/>
<name>A0A4R6IZ02_9BACT</name>
<reference evidence="1 2" key="1">
    <citation type="submission" date="2019-03" db="EMBL/GenBank/DDBJ databases">
        <title>Genomic Encyclopedia of Archaeal and Bacterial Type Strains, Phase II (KMG-II): from individual species to whole genera.</title>
        <authorList>
            <person name="Goeker M."/>
        </authorList>
    </citation>
    <scope>NUCLEOTIDE SEQUENCE [LARGE SCALE GENOMIC DNA]</scope>
    <source>
        <strain evidence="1 2">DSM 28323</strain>
    </source>
</reference>
<dbReference type="AlphaFoldDB" id="A0A4R6IZ02"/>
<dbReference type="EMBL" id="SNWP01000010">
    <property type="protein sequence ID" value="TDO28089.1"/>
    <property type="molecule type" value="Genomic_DNA"/>
</dbReference>
<comment type="caution">
    <text evidence="1">The sequence shown here is derived from an EMBL/GenBank/DDBJ whole genome shotgun (WGS) entry which is preliminary data.</text>
</comment>
<protein>
    <submittedName>
        <fullName evidence="1">Uncharacterized protein</fullName>
    </submittedName>
</protein>
<evidence type="ECO:0000313" key="2">
    <source>
        <dbReference type="Proteomes" id="UP000295741"/>
    </source>
</evidence>